<dbReference type="GO" id="GO:0006006">
    <property type="term" value="P:glucose metabolic process"/>
    <property type="evidence" value="ECO:0007669"/>
    <property type="project" value="UniProtKB-KW"/>
</dbReference>
<dbReference type="InterPro" id="IPR019796">
    <property type="entry name" value="G6P_DH_AS"/>
</dbReference>
<evidence type="ECO:0000313" key="10">
    <source>
        <dbReference type="EMBL" id="VVM05154.1"/>
    </source>
</evidence>
<dbReference type="UniPathway" id="UPA00115">
    <property type="reaction ID" value="UER00408"/>
</dbReference>
<comment type="pathway">
    <text evidence="1 7">Carbohydrate degradation; pentose phosphate pathway; D-ribulose 5-phosphate from D-glucose 6-phosphate (oxidative stage): step 1/3.</text>
</comment>
<evidence type="ECO:0000313" key="11">
    <source>
        <dbReference type="Proteomes" id="UP000334923"/>
    </source>
</evidence>
<name>A0A5E6M6H3_9BACT</name>
<evidence type="ECO:0000259" key="9">
    <source>
        <dbReference type="Pfam" id="PF02781"/>
    </source>
</evidence>
<dbReference type="InterPro" id="IPR036291">
    <property type="entry name" value="NAD(P)-bd_dom_sf"/>
</dbReference>
<feature type="binding site" evidence="7">
    <location>
        <position position="362"/>
    </location>
    <ligand>
        <name>substrate</name>
    </ligand>
</feature>
<gene>
    <name evidence="10" type="primary">G6PD</name>
    <name evidence="7 10" type="synonym">zwf</name>
    <name evidence="10" type="ORF">MAMT_00490</name>
</gene>
<sequence>MMTVRQPVLLGQTMGGKVPPTAVVIFGASGDLTHRKILPAFYHLKKNGHLPEGMAFVGFARREQSEQQFREVLRQSLADFSHTQPIDNAVWAALEPHIYYQKGDLSNPDDYQGLAERLRSLPEANLFGQNHLFYLATAPNFFSVVAENLGKAGLHAGPGVNGSRRLIVEKPFGTDLPSARCLNETLHQVFPERCIFRIDHYLGKENVQNLLYFRFGNSIFEPLWDRRYIDHVQITVAETQTIGSRGGYYDMAGASRDMLQNHLMQLFTLIAMEPPASLEAEAIRDEKVKVLRSVPTPSSEEVQRNSVRAQYGPGILGAKTVRPYREEDRVSRRSLTETYVCLRLEIDNWRWSGVPFYLRTGKALSRQYTEICIVFNRPPCVLFAHSLKHIARNWLKIRIQPSEGIHLLFNTKVPAQPLIEEARMDFYYRQRDHYFPEAYERLLLDALIGEPTLFTRSDEVEQAWRIIDAVQGAWREEELDRLPLYAPGSMGPVEAEELLRREGRRWGDSPCEEEESVRE</sequence>
<organism evidence="10 11">
    <name type="scientific">Methylacidimicrobium tartarophylax</name>
    <dbReference type="NCBI Taxonomy" id="1041768"/>
    <lineage>
        <taxon>Bacteria</taxon>
        <taxon>Pseudomonadati</taxon>
        <taxon>Verrucomicrobiota</taxon>
        <taxon>Methylacidimicrobium</taxon>
    </lineage>
</organism>
<keyword evidence="4 7" id="KW-0521">NADP</keyword>
<comment type="similarity">
    <text evidence="2 7">Belongs to the glucose-6-phosphate dehydrogenase family.</text>
</comment>
<evidence type="ECO:0000256" key="4">
    <source>
        <dbReference type="ARBA" id="ARBA00022857"/>
    </source>
</evidence>
<feature type="domain" description="Glucose-6-phosphate dehydrogenase C-terminal" evidence="9">
    <location>
        <begin position="212"/>
        <end position="506"/>
    </location>
</feature>
<dbReference type="Proteomes" id="UP000334923">
    <property type="component" value="Unassembled WGS sequence"/>
</dbReference>
<dbReference type="Pfam" id="PF00479">
    <property type="entry name" value="G6PD_N"/>
    <property type="match status" value="1"/>
</dbReference>
<dbReference type="Gene3D" id="3.40.50.720">
    <property type="entry name" value="NAD(P)-binding Rossmann-like Domain"/>
    <property type="match status" value="1"/>
</dbReference>
<evidence type="ECO:0000256" key="6">
    <source>
        <dbReference type="ARBA" id="ARBA00023277"/>
    </source>
</evidence>
<comment type="catalytic activity">
    <reaction evidence="7">
        <text>D-glucose 6-phosphate + NADP(+) = 6-phospho-D-glucono-1,5-lactone + NADPH + H(+)</text>
        <dbReference type="Rhea" id="RHEA:15841"/>
        <dbReference type="ChEBI" id="CHEBI:15378"/>
        <dbReference type="ChEBI" id="CHEBI:57783"/>
        <dbReference type="ChEBI" id="CHEBI:57955"/>
        <dbReference type="ChEBI" id="CHEBI:58349"/>
        <dbReference type="ChEBI" id="CHEBI:61548"/>
        <dbReference type="EC" id="1.1.1.49"/>
    </reaction>
</comment>
<protein>
    <recommendedName>
        <fullName evidence="7">Glucose-6-phosphate 1-dehydrogenase</fullName>
        <shortName evidence="7">G6PD</shortName>
        <ecNumber evidence="7">1.1.1.49</ecNumber>
    </recommendedName>
</protein>
<feature type="binding site" evidence="7">
    <location>
        <begin position="104"/>
        <end position="105"/>
    </location>
    <ligand>
        <name>NADP(+)</name>
        <dbReference type="ChEBI" id="CHEBI:58349"/>
    </ligand>
</feature>
<dbReference type="GO" id="GO:0004345">
    <property type="term" value="F:glucose-6-phosphate dehydrogenase activity"/>
    <property type="evidence" value="ECO:0007669"/>
    <property type="project" value="UniProtKB-UniRule"/>
</dbReference>
<keyword evidence="11" id="KW-1185">Reference proteome</keyword>
<dbReference type="HAMAP" id="MF_00966">
    <property type="entry name" value="G6PD"/>
    <property type="match status" value="1"/>
</dbReference>
<dbReference type="AlphaFoldDB" id="A0A5E6M6H3"/>
<dbReference type="GO" id="GO:0050661">
    <property type="term" value="F:NADP binding"/>
    <property type="evidence" value="ECO:0007669"/>
    <property type="project" value="UniProtKB-UniRule"/>
</dbReference>
<comment type="function">
    <text evidence="7">Catalyzes the oxidation of glucose 6-phosphate to 6-phosphogluconolactone.</text>
</comment>
<accession>A0A5E6M6H3</accession>
<evidence type="ECO:0000256" key="5">
    <source>
        <dbReference type="ARBA" id="ARBA00023002"/>
    </source>
</evidence>
<feature type="binding site" evidence="7">
    <location>
        <position position="238"/>
    </location>
    <ligand>
        <name>substrate</name>
    </ligand>
</feature>
<keyword evidence="5 7" id="KW-0560">Oxidoreductase</keyword>
<feature type="binding site" evidence="7">
    <location>
        <position position="204"/>
    </location>
    <ligand>
        <name>substrate</name>
    </ligand>
</feature>
<evidence type="ECO:0000256" key="2">
    <source>
        <dbReference type="ARBA" id="ARBA00009975"/>
    </source>
</evidence>
<feature type="binding site" evidence="7">
    <location>
        <position position="257"/>
    </location>
    <ligand>
        <name>substrate</name>
    </ligand>
</feature>
<keyword evidence="3 7" id="KW-0313">Glucose metabolism</keyword>
<feature type="binding site" evidence="7">
    <location>
        <position position="170"/>
    </location>
    <ligand>
        <name>NADP(+)</name>
        <dbReference type="ChEBI" id="CHEBI:58349"/>
    </ligand>
</feature>
<dbReference type="NCBIfam" id="TIGR00871">
    <property type="entry name" value="zwf"/>
    <property type="match status" value="1"/>
</dbReference>
<proteinExistence type="inferred from homology"/>
<dbReference type="PIRSF" id="PIRSF000110">
    <property type="entry name" value="G6PD"/>
    <property type="match status" value="1"/>
</dbReference>
<dbReference type="PANTHER" id="PTHR23429">
    <property type="entry name" value="GLUCOSE-6-PHOSPHATE 1-DEHYDROGENASE G6PD"/>
    <property type="match status" value="1"/>
</dbReference>
<dbReference type="InterPro" id="IPR001282">
    <property type="entry name" value="G6P_DH"/>
</dbReference>
<dbReference type="PRINTS" id="PR00079">
    <property type="entry name" value="G6PDHDRGNASE"/>
</dbReference>
<dbReference type="InterPro" id="IPR022675">
    <property type="entry name" value="G6P_DH_C"/>
</dbReference>
<dbReference type="GO" id="GO:0005829">
    <property type="term" value="C:cytosol"/>
    <property type="evidence" value="ECO:0007669"/>
    <property type="project" value="TreeGrafter"/>
</dbReference>
<dbReference type="InterPro" id="IPR022674">
    <property type="entry name" value="G6P_DH_NAD-bd"/>
</dbReference>
<dbReference type="EC" id="1.1.1.49" evidence="7"/>
<dbReference type="GO" id="GO:0009051">
    <property type="term" value="P:pentose-phosphate shunt, oxidative branch"/>
    <property type="evidence" value="ECO:0007669"/>
    <property type="project" value="TreeGrafter"/>
</dbReference>
<keyword evidence="6 7" id="KW-0119">Carbohydrate metabolism</keyword>
<evidence type="ECO:0000256" key="7">
    <source>
        <dbReference type="HAMAP-Rule" id="MF_00966"/>
    </source>
</evidence>
<comment type="caution">
    <text evidence="7">Lacks conserved residue(s) required for the propagation of feature annotation.</text>
</comment>
<dbReference type="EMBL" id="CABFVA020000015">
    <property type="protein sequence ID" value="VVM05154.1"/>
    <property type="molecule type" value="Genomic_DNA"/>
</dbReference>
<feature type="binding site" evidence="7">
    <location>
        <position position="200"/>
    </location>
    <ligand>
        <name>substrate</name>
    </ligand>
</feature>
<feature type="domain" description="Glucose-6-phosphate dehydrogenase NAD-binding" evidence="8">
    <location>
        <begin position="24"/>
        <end position="209"/>
    </location>
</feature>
<feature type="active site" description="Proton acceptor" evidence="7">
    <location>
        <position position="262"/>
    </location>
</feature>
<evidence type="ECO:0000256" key="1">
    <source>
        <dbReference type="ARBA" id="ARBA00004937"/>
    </source>
</evidence>
<dbReference type="PROSITE" id="PS00069">
    <property type="entry name" value="G6P_DEHYDROGENASE"/>
    <property type="match status" value="1"/>
</dbReference>
<evidence type="ECO:0000256" key="3">
    <source>
        <dbReference type="ARBA" id="ARBA00022526"/>
    </source>
</evidence>
<dbReference type="Gene3D" id="3.30.360.10">
    <property type="entry name" value="Dihydrodipicolinate Reductase, domain 2"/>
    <property type="match status" value="1"/>
</dbReference>
<dbReference type="PANTHER" id="PTHR23429:SF0">
    <property type="entry name" value="GLUCOSE-6-PHOSPHATE 1-DEHYDROGENASE"/>
    <property type="match status" value="1"/>
</dbReference>
<dbReference type="SUPFAM" id="SSF51735">
    <property type="entry name" value="NAD(P)-binding Rossmann-fold domains"/>
    <property type="match status" value="1"/>
</dbReference>
<reference evidence="10 11" key="1">
    <citation type="submission" date="2019-09" db="EMBL/GenBank/DDBJ databases">
        <authorList>
            <person name="Cremers G."/>
        </authorList>
    </citation>
    <scope>NUCLEOTIDE SEQUENCE [LARGE SCALE GENOMIC DNA]</scope>
    <source>
        <strain evidence="10">4A</strain>
    </source>
</reference>
<dbReference type="SUPFAM" id="SSF55347">
    <property type="entry name" value="Glyceraldehyde-3-phosphate dehydrogenase-like, C-terminal domain"/>
    <property type="match status" value="1"/>
</dbReference>
<feature type="binding site" evidence="7">
    <location>
        <position position="61"/>
    </location>
    <ligand>
        <name>NADP(+)</name>
        <dbReference type="ChEBI" id="CHEBI:58349"/>
    </ligand>
</feature>
<dbReference type="Pfam" id="PF02781">
    <property type="entry name" value="G6PD_C"/>
    <property type="match status" value="1"/>
</dbReference>
<evidence type="ECO:0000259" key="8">
    <source>
        <dbReference type="Pfam" id="PF00479"/>
    </source>
</evidence>